<feature type="transmembrane region" description="Helical" evidence="2">
    <location>
        <begin position="195"/>
        <end position="219"/>
    </location>
</feature>
<feature type="transmembrane region" description="Helical" evidence="2">
    <location>
        <begin position="124"/>
        <end position="145"/>
    </location>
</feature>
<dbReference type="EMBL" id="CP074403">
    <property type="protein sequence ID" value="QVJ03489.1"/>
    <property type="molecule type" value="Genomic_DNA"/>
</dbReference>
<sequence length="476" mass="47631">MADESCSTGDFVSDLKGCLESSLGDLRDSILGEIGNAIRDTVTGETESALEGLANVINEQVAKTLDALMGWIVADSKIDLLSGSANATITRMDSYLSPLVLAIAVIAVLVAATKMILTRKANPLLPVGQGIFVVIVVQAIGIPLADLLIRFFDIWSEWVITDAREQGVDERLIEVMTFGQYSGGELDPDANIAGMWAGVILVIIFGIVVLFVAAIQIILMIFREAVLIILAAMLPLAAVGMLMQSTASWLQKVVSWMLSLILYKPTVATIYAITFIFIAEGNDLNTYLAGMMMLLISLFALKALLSLFSWATGSAAGGGGMGAAAMGGMAGGMVGSGTGASGGGGGGSAPSNQAADTNQRLGNAEGGGGSGGGSGGGGSSNAPTGAKPEASGQPTSNVPGSGGQDKGGGEGAPDGAKPSQKSATSDAGVMGGATAAGGPAGAALAAGAKAVETGAKAAEGAVSDISTPLTRKAPDE</sequence>
<feature type="transmembrane region" description="Helical" evidence="2">
    <location>
        <begin position="226"/>
        <end position="244"/>
    </location>
</feature>
<feature type="transmembrane region" description="Helical" evidence="2">
    <location>
        <begin position="256"/>
        <end position="279"/>
    </location>
</feature>
<geneLocation type="plasmid" evidence="3 4">
    <name>unnamed2</name>
</geneLocation>
<dbReference type="Proteomes" id="UP000682416">
    <property type="component" value="Plasmid unnamed2"/>
</dbReference>
<keyword evidence="2" id="KW-1133">Transmembrane helix</keyword>
<feature type="compositionally biased region" description="Gly residues" evidence="1">
    <location>
        <begin position="400"/>
        <end position="412"/>
    </location>
</feature>
<reference evidence="3" key="1">
    <citation type="submission" date="2021-05" db="EMBL/GenBank/DDBJ databases">
        <authorList>
            <person name="Kaiqin L."/>
            <person name="Jian G."/>
        </authorList>
    </citation>
    <scope>NUCLEOTIDE SEQUENCE</scope>
    <source>
        <strain evidence="3">HDS5</strain>
        <plasmid evidence="3">unnamed2</plasmid>
    </source>
</reference>
<feature type="transmembrane region" description="Helical" evidence="2">
    <location>
        <begin position="291"/>
        <end position="311"/>
    </location>
</feature>
<proteinExistence type="predicted"/>
<keyword evidence="2" id="KW-0472">Membrane</keyword>
<dbReference type="KEGG" id="nec:KGD82_27810"/>
<feature type="compositionally biased region" description="Gly residues" evidence="1">
    <location>
        <begin position="364"/>
        <end position="379"/>
    </location>
</feature>
<protein>
    <recommendedName>
        <fullName evidence="5">Type IV secretion system protein</fullName>
    </recommendedName>
</protein>
<gene>
    <name evidence="3" type="ORF">KGD82_27810</name>
</gene>
<dbReference type="Pfam" id="PF19590">
    <property type="entry name" value="TrbL_3"/>
    <property type="match status" value="1"/>
</dbReference>
<dbReference type="AlphaFoldDB" id="A0A975LCK3"/>
<evidence type="ECO:0000256" key="1">
    <source>
        <dbReference type="SAM" id="MobiDB-lite"/>
    </source>
</evidence>
<name>A0A975LCK3_9ACTN</name>
<feature type="region of interest" description="Disordered" evidence="1">
    <location>
        <begin position="340"/>
        <end position="446"/>
    </location>
</feature>
<evidence type="ECO:0000313" key="3">
    <source>
        <dbReference type="EMBL" id="QVJ03489.1"/>
    </source>
</evidence>
<feature type="compositionally biased region" description="Polar residues" evidence="1">
    <location>
        <begin position="350"/>
        <end position="361"/>
    </location>
</feature>
<feature type="compositionally biased region" description="Gly residues" evidence="1">
    <location>
        <begin position="429"/>
        <end position="440"/>
    </location>
</feature>
<feature type="transmembrane region" description="Helical" evidence="2">
    <location>
        <begin position="95"/>
        <end position="117"/>
    </location>
</feature>
<keyword evidence="3" id="KW-0614">Plasmid</keyword>
<keyword evidence="4" id="KW-1185">Reference proteome</keyword>
<keyword evidence="2" id="KW-0812">Transmembrane</keyword>
<evidence type="ECO:0000313" key="4">
    <source>
        <dbReference type="Proteomes" id="UP000682416"/>
    </source>
</evidence>
<dbReference type="InterPro" id="IPR045782">
    <property type="entry name" value="TrbL_3"/>
</dbReference>
<organism evidence="3 4">
    <name type="scientific">Nocardiopsis eucommiae</name>
    <dbReference type="NCBI Taxonomy" id="2831970"/>
    <lineage>
        <taxon>Bacteria</taxon>
        <taxon>Bacillati</taxon>
        <taxon>Actinomycetota</taxon>
        <taxon>Actinomycetes</taxon>
        <taxon>Streptosporangiales</taxon>
        <taxon>Nocardiopsidaceae</taxon>
        <taxon>Nocardiopsis</taxon>
    </lineage>
</organism>
<evidence type="ECO:0000256" key="2">
    <source>
        <dbReference type="SAM" id="Phobius"/>
    </source>
</evidence>
<evidence type="ECO:0008006" key="5">
    <source>
        <dbReference type="Google" id="ProtNLM"/>
    </source>
</evidence>
<accession>A0A975LCK3</accession>